<dbReference type="InterPro" id="IPR002035">
    <property type="entry name" value="VWF_A"/>
</dbReference>
<evidence type="ECO:0000313" key="2">
    <source>
        <dbReference type="EMBL" id="KHJ92256.1"/>
    </source>
</evidence>
<gene>
    <name evidence="2" type="ORF">OESDEN_07857</name>
</gene>
<dbReference type="EMBL" id="KN551470">
    <property type="protein sequence ID" value="KHJ92256.1"/>
    <property type="molecule type" value="Genomic_DNA"/>
</dbReference>
<dbReference type="PROSITE" id="PS50234">
    <property type="entry name" value="VWFA"/>
    <property type="match status" value="1"/>
</dbReference>
<sequence>VTVKRKCSKIRSSFFFRFGGPNASVLYPAGIYTTTQRYALVTFQSDPIVQKSGFELSYSSVYTATPCNRDIVLMISGLSTVGSQNNFVKQLDFIANALTPTWSVAPDKVRVVIYLMVDADYATVWTAEDVSDNQKLTETVLGLTDYVPDVMENNNTDLTCVFKYAEEAVGFGAKEDKERNGISRVVIALLPQNPNNDQDFYEAMEFSHKIHAVDDTKVWLKVITVAMGMNLDLPRLAQLSYGSGFSFGADYDSLKTLVSGINTAICASQPTSCGA</sequence>
<dbReference type="OrthoDB" id="6369184at2759"/>
<proteinExistence type="predicted"/>
<dbReference type="InterPro" id="IPR036465">
    <property type="entry name" value="vWFA_dom_sf"/>
</dbReference>
<reference evidence="2 3" key="1">
    <citation type="submission" date="2014-03" db="EMBL/GenBank/DDBJ databases">
        <title>Draft genome of the hookworm Oesophagostomum dentatum.</title>
        <authorList>
            <person name="Mitreva M."/>
        </authorList>
    </citation>
    <scope>NUCLEOTIDE SEQUENCE [LARGE SCALE GENOMIC DNA]</scope>
    <source>
        <strain evidence="2 3">OD-Hann</strain>
    </source>
</reference>
<dbReference type="AlphaFoldDB" id="A0A0B1T7Y7"/>
<evidence type="ECO:0000313" key="3">
    <source>
        <dbReference type="Proteomes" id="UP000053660"/>
    </source>
</evidence>
<dbReference type="Proteomes" id="UP000053660">
    <property type="component" value="Unassembled WGS sequence"/>
</dbReference>
<keyword evidence="3" id="KW-1185">Reference proteome</keyword>
<accession>A0A0B1T7Y7</accession>
<protein>
    <recommendedName>
        <fullName evidence="1">VWFA domain-containing protein</fullName>
    </recommendedName>
</protein>
<organism evidence="2 3">
    <name type="scientific">Oesophagostomum dentatum</name>
    <name type="common">Nodular worm</name>
    <dbReference type="NCBI Taxonomy" id="61180"/>
    <lineage>
        <taxon>Eukaryota</taxon>
        <taxon>Metazoa</taxon>
        <taxon>Ecdysozoa</taxon>
        <taxon>Nematoda</taxon>
        <taxon>Chromadorea</taxon>
        <taxon>Rhabditida</taxon>
        <taxon>Rhabditina</taxon>
        <taxon>Rhabditomorpha</taxon>
        <taxon>Strongyloidea</taxon>
        <taxon>Strongylidae</taxon>
        <taxon>Oesophagostomum</taxon>
    </lineage>
</organism>
<feature type="domain" description="VWFA" evidence="1">
    <location>
        <begin position="70"/>
        <end position="261"/>
    </location>
</feature>
<dbReference type="SUPFAM" id="SSF53300">
    <property type="entry name" value="vWA-like"/>
    <property type="match status" value="1"/>
</dbReference>
<evidence type="ECO:0000259" key="1">
    <source>
        <dbReference type="PROSITE" id="PS50234"/>
    </source>
</evidence>
<feature type="non-terminal residue" evidence="2">
    <location>
        <position position="1"/>
    </location>
</feature>
<dbReference type="Gene3D" id="3.40.50.410">
    <property type="entry name" value="von Willebrand factor, type A domain"/>
    <property type="match status" value="1"/>
</dbReference>
<name>A0A0B1T7Y7_OESDE</name>